<evidence type="ECO:0000313" key="1">
    <source>
        <dbReference type="EMBL" id="KKN29611.1"/>
    </source>
</evidence>
<dbReference type="AlphaFoldDB" id="A0A0F9RXE2"/>
<gene>
    <name evidence="1" type="ORF">LCGC14_0842250</name>
</gene>
<sequence length="58" mass="6539">MKKYQAANSRGKGIAVQVLAENETEARAAIQDKMEGNGLDREYRIWRISGYRLIAKAV</sequence>
<proteinExistence type="predicted"/>
<reference evidence="1" key="1">
    <citation type="journal article" date="2015" name="Nature">
        <title>Complex archaea that bridge the gap between prokaryotes and eukaryotes.</title>
        <authorList>
            <person name="Spang A."/>
            <person name="Saw J.H."/>
            <person name="Jorgensen S.L."/>
            <person name="Zaremba-Niedzwiedzka K."/>
            <person name="Martijn J."/>
            <person name="Lind A.E."/>
            <person name="van Eijk R."/>
            <person name="Schleper C."/>
            <person name="Guy L."/>
            <person name="Ettema T.J."/>
        </authorList>
    </citation>
    <scope>NUCLEOTIDE SEQUENCE</scope>
</reference>
<organism evidence="1">
    <name type="scientific">marine sediment metagenome</name>
    <dbReference type="NCBI Taxonomy" id="412755"/>
    <lineage>
        <taxon>unclassified sequences</taxon>
        <taxon>metagenomes</taxon>
        <taxon>ecological metagenomes</taxon>
    </lineage>
</organism>
<protein>
    <submittedName>
        <fullName evidence="1">Uncharacterized protein</fullName>
    </submittedName>
</protein>
<dbReference type="EMBL" id="LAZR01002473">
    <property type="protein sequence ID" value="KKN29611.1"/>
    <property type="molecule type" value="Genomic_DNA"/>
</dbReference>
<comment type="caution">
    <text evidence="1">The sequence shown here is derived from an EMBL/GenBank/DDBJ whole genome shotgun (WGS) entry which is preliminary data.</text>
</comment>
<name>A0A0F9RXE2_9ZZZZ</name>
<accession>A0A0F9RXE2</accession>